<reference evidence="1 2" key="1">
    <citation type="submission" date="2018-02" db="EMBL/GenBank/DDBJ databases">
        <title>Genomic Encyclopedia of Archaeal and Bacterial Type Strains, Phase II (KMG-II): from individual species to whole genera.</title>
        <authorList>
            <person name="Goeker M."/>
        </authorList>
    </citation>
    <scope>NUCLEOTIDE SEQUENCE [LARGE SCALE GENOMIC DNA]</scope>
    <source>
        <strain evidence="1 2">DSM 29526</strain>
    </source>
</reference>
<organism evidence="1 2">
    <name type="scientific">Neolewinella xylanilytica</name>
    <dbReference type="NCBI Taxonomy" id="1514080"/>
    <lineage>
        <taxon>Bacteria</taxon>
        <taxon>Pseudomonadati</taxon>
        <taxon>Bacteroidota</taxon>
        <taxon>Saprospiria</taxon>
        <taxon>Saprospirales</taxon>
        <taxon>Lewinellaceae</taxon>
        <taxon>Neolewinella</taxon>
    </lineage>
</organism>
<comment type="caution">
    <text evidence="1">The sequence shown here is derived from an EMBL/GenBank/DDBJ whole genome shotgun (WGS) entry which is preliminary data.</text>
</comment>
<protein>
    <submittedName>
        <fullName evidence="1">Uncharacterized protein</fullName>
    </submittedName>
</protein>
<sequence length="246" mass="27902">MKSTHLLPGLLIVLACFSCNRVFTPGKAPQANPLLAYRYSCQPIDSALIASVLPRLEELYGANLEADSYRDRILAALSFYPDLREVPIRLIHRKLRTSMAARPLGFALNGARRTYAIYVDDVQEKAADFRNASYAAQVGCFIHELGHIAHYVGRSNVGLLGDGAAYITNQGFKNGYERIADRNAIFHGGGYYVYLYRTFTFEEAELPKAYLAFKRRNYTDNQQLLARHIEYLRENSVQKCADFREE</sequence>
<accession>A0A2S6I5V3</accession>
<dbReference type="PROSITE" id="PS51257">
    <property type="entry name" value="PROKAR_LIPOPROTEIN"/>
    <property type="match status" value="1"/>
</dbReference>
<proteinExistence type="predicted"/>
<dbReference type="AlphaFoldDB" id="A0A2S6I5V3"/>
<keyword evidence="2" id="KW-1185">Reference proteome</keyword>
<dbReference type="Proteomes" id="UP000237662">
    <property type="component" value="Unassembled WGS sequence"/>
</dbReference>
<dbReference type="RefSeq" id="WP_104420969.1">
    <property type="nucleotide sequence ID" value="NZ_PTJC01000006.1"/>
</dbReference>
<evidence type="ECO:0000313" key="2">
    <source>
        <dbReference type="Proteomes" id="UP000237662"/>
    </source>
</evidence>
<gene>
    <name evidence="1" type="ORF">CLV84_3473</name>
</gene>
<dbReference type="OrthoDB" id="1098088at2"/>
<name>A0A2S6I5V3_9BACT</name>
<dbReference type="EMBL" id="PTJC01000006">
    <property type="protein sequence ID" value="PPK86542.1"/>
    <property type="molecule type" value="Genomic_DNA"/>
</dbReference>
<evidence type="ECO:0000313" key="1">
    <source>
        <dbReference type="EMBL" id="PPK86542.1"/>
    </source>
</evidence>